<gene>
    <name evidence="8" type="ordered locus">Hoch_6667</name>
</gene>
<sequence length="651" mass="69731">MSSTPDSTNKLLTIIKTSSMAETLPDSPGDTMVPPQRPQSAARAAASVHAFLDQLRERGSHDADRRLVLGGILGQGGMGRVHAAQQVALDRTVAVKILRPDQDRAQNIVELLQEARVTGALEHPNVVPLHELDVDEQGNPFVVFKRIDGETWSTLLNDPAQVTGRFGASDLLDWHLRILVQVINAVRFAHSRGIVHRDLKPDNVMIGAFGEVYLVDWGLAVSTREDGDDLVPRASQAEWAAGTPCYMAPEMLGGSPSRIGERTDIYLLGAVLYEILSGDPPHIADSAHEVFTKVAQSRPPMPEDAPAPLVEICQRAMAAEPEERYASADELARALQDVLQHRGSALLAEQAQVQLSEIRALIGGGGGTGTGTGGGAGERQAAQREHLYGLYGACRFGFLEALSTWPENPAALRGLREAAETLIGFELEHGEAQAAANLLAEVAQQVTLSTEVQTQVEDALRADAEATAQRRELASLGLELDIRRGARARALVILGMGALWVLAPLAAAIAAGRISDDYPSNPRMAMWSAASALVLALLVYLVRGVLLQSRIDRGLAYMMCTALLGQALLSVGAELGGLAPVLPQTFQFFYWAGIVGVVAFTLESRLTPTALAYLAGFFVVAIAPELRLFVMAGTNLVLLGNVLIIWLPARA</sequence>
<dbReference type="PROSITE" id="PS00108">
    <property type="entry name" value="PROTEIN_KINASE_ST"/>
    <property type="match status" value="1"/>
</dbReference>
<dbReference type="InterPro" id="IPR017441">
    <property type="entry name" value="Protein_kinase_ATP_BS"/>
</dbReference>
<dbReference type="AlphaFoldDB" id="D0LSZ7"/>
<evidence type="ECO:0000256" key="2">
    <source>
        <dbReference type="ARBA" id="ARBA00022741"/>
    </source>
</evidence>
<dbReference type="Gene3D" id="1.10.510.10">
    <property type="entry name" value="Transferase(Phosphotransferase) domain 1"/>
    <property type="match status" value="1"/>
</dbReference>
<dbReference type="PANTHER" id="PTHR43289:SF6">
    <property type="entry name" value="SERINE_THREONINE-PROTEIN KINASE NEKL-3"/>
    <property type="match status" value="1"/>
</dbReference>
<keyword evidence="6" id="KW-0812">Transmembrane</keyword>
<feature type="transmembrane region" description="Helical" evidence="6">
    <location>
        <begin position="632"/>
        <end position="649"/>
    </location>
</feature>
<feature type="transmembrane region" description="Helical" evidence="6">
    <location>
        <begin position="524"/>
        <end position="542"/>
    </location>
</feature>
<dbReference type="SMART" id="SM00220">
    <property type="entry name" value="S_TKc"/>
    <property type="match status" value="1"/>
</dbReference>
<dbReference type="InterPro" id="IPR008271">
    <property type="entry name" value="Ser/Thr_kinase_AS"/>
</dbReference>
<evidence type="ECO:0000256" key="6">
    <source>
        <dbReference type="SAM" id="Phobius"/>
    </source>
</evidence>
<dbReference type="GO" id="GO:0005524">
    <property type="term" value="F:ATP binding"/>
    <property type="evidence" value="ECO:0007669"/>
    <property type="project" value="UniProtKB-UniRule"/>
</dbReference>
<keyword evidence="4 5" id="KW-0067">ATP-binding</keyword>
<dbReference type="Gene3D" id="3.30.200.20">
    <property type="entry name" value="Phosphorylase Kinase, domain 1"/>
    <property type="match status" value="1"/>
</dbReference>
<dbReference type="EMBL" id="CP001804">
    <property type="protein sequence ID" value="ACY19133.1"/>
    <property type="molecule type" value="Genomic_DNA"/>
</dbReference>
<keyword evidence="2 5" id="KW-0547">Nucleotide-binding</keyword>
<protein>
    <submittedName>
        <fullName evidence="8">Serine/threonine protein kinase</fullName>
    </submittedName>
</protein>
<dbReference type="PROSITE" id="PS50011">
    <property type="entry name" value="PROTEIN_KINASE_DOM"/>
    <property type="match status" value="1"/>
</dbReference>
<dbReference type="SUPFAM" id="SSF56112">
    <property type="entry name" value="Protein kinase-like (PK-like)"/>
    <property type="match status" value="1"/>
</dbReference>
<evidence type="ECO:0000313" key="9">
    <source>
        <dbReference type="Proteomes" id="UP000001880"/>
    </source>
</evidence>
<dbReference type="InterPro" id="IPR011009">
    <property type="entry name" value="Kinase-like_dom_sf"/>
</dbReference>
<evidence type="ECO:0000256" key="1">
    <source>
        <dbReference type="ARBA" id="ARBA00022679"/>
    </source>
</evidence>
<feature type="domain" description="Protein kinase" evidence="7">
    <location>
        <begin position="67"/>
        <end position="339"/>
    </location>
</feature>
<name>D0LSZ7_HALO1</name>
<keyword evidence="6" id="KW-1133">Transmembrane helix</keyword>
<evidence type="ECO:0000313" key="8">
    <source>
        <dbReference type="EMBL" id="ACY19133.1"/>
    </source>
</evidence>
<organism evidence="8 9">
    <name type="scientific">Haliangium ochraceum (strain DSM 14365 / JCM 11303 / SMP-2)</name>
    <dbReference type="NCBI Taxonomy" id="502025"/>
    <lineage>
        <taxon>Bacteria</taxon>
        <taxon>Pseudomonadati</taxon>
        <taxon>Myxococcota</taxon>
        <taxon>Polyangia</taxon>
        <taxon>Haliangiales</taxon>
        <taxon>Kofleriaceae</taxon>
        <taxon>Haliangium</taxon>
    </lineage>
</organism>
<dbReference type="Proteomes" id="UP000001880">
    <property type="component" value="Chromosome"/>
</dbReference>
<feature type="transmembrane region" description="Helical" evidence="6">
    <location>
        <begin position="490"/>
        <end position="512"/>
    </location>
</feature>
<evidence type="ECO:0000256" key="5">
    <source>
        <dbReference type="PROSITE-ProRule" id="PRU10141"/>
    </source>
</evidence>
<reference evidence="8 9" key="1">
    <citation type="journal article" date="2010" name="Stand. Genomic Sci.">
        <title>Complete genome sequence of Haliangium ochraceum type strain (SMP-2).</title>
        <authorList>
            <consortium name="US DOE Joint Genome Institute (JGI-PGF)"/>
            <person name="Ivanova N."/>
            <person name="Daum C."/>
            <person name="Lang E."/>
            <person name="Abt B."/>
            <person name="Kopitz M."/>
            <person name="Saunders E."/>
            <person name="Lapidus A."/>
            <person name="Lucas S."/>
            <person name="Glavina Del Rio T."/>
            <person name="Nolan M."/>
            <person name="Tice H."/>
            <person name="Copeland A."/>
            <person name="Cheng J.F."/>
            <person name="Chen F."/>
            <person name="Bruce D."/>
            <person name="Goodwin L."/>
            <person name="Pitluck S."/>
            <person name="Mavromatis K."/>
            <person name="Pati A."/>
            <person name="Mikhailova N."/>
            <person name="Chen A."/>
            <person name="Palaniappan K."/>
            <person name="Land M."/>
            <person name="Hauser L."/>
            <person name="Chang Y.J."/>
            <person name="Jeffries C.D."/>
            <person name="Detter J.C."/>
            <person name="Brettin T."/>
            <person name="Rohde M."/>
            <person name="Goker M."/>
            <person name="Bristow J."/>
            <person name="Markowitz V."/>
            <person name="Eisen J.A."/>
            <person name="Hugenholtz P."/>
            <person name="Kyrpides N.C."/>
            <person name="Klenk H.P."/>
        </authorList>
    </citation>
    <scope>NUCLEOTIDE SEQUENCE [LARGE SCALE GENOMIC DNA]</scope>
    <source>
        <strain evidence="9">DSM 14365 / CIP 107738 / JCM 11303 / AJ 13395 / SMP-2</strain>
    </source>
</reference>
<dbReference type="eggNOG" id="COG0515">
    <property type="taxonomic scope" value="Bacteria"/>
</dbReference>
<evidence type="ECO:0000256" key="3">
    <source>
        <dbReference type="ARBA" id="ARBA00022777"/>
    </source>
</evidence>
<keyword evidence="3 8" id="KW-0418">Kinase</keyword>
<feature type="binding site" evidence="5">
    <location>
        <position position="96"/>
    </location>
    <ligand>
        <name>ATP</name>
        <dbReference type="ChEBI" id="CHEBI:30616"/>
    </ligand>
</feature>
<evidence type="ECO:0000259" key="7">
    <source>
        <dbReference type="PROSITE" id="PS50011"/>
    </source>
</evidence>
<keyword evidence="8" id="KW-0723">Serine/threonine-protein kinase</keyword>
<dbReference type="Pfam" id="PF00069">
    <property type="entry name" value="Pkinase"/>
    <property type="match status" value="1"/>
</dbReference>
<feature type="transmembrane region" description="Helical" evidence="6">
    <location>
        <begin position="554"/>
        <end position="573"/>
    </location>
</feature>
<dbReference type="PANTHER" id="PTHR43289">
    <property type="entry name" value="MITOGEN-ACTIVATED PROTEIN KINASE KINASE KINASE 20-RELATED"/>
    <property type="match status" value="1"/>
</dbReference>
<keyword evidence="9" id="KW-1185">Reference proteome</keyword>
<feature type="transmembrane region" description="Helical" evidence="6">
    <location>
        <begin position="609"/>
        <end position="626"/>
    </location>
</feature>
<dbReference type="InterPro" id="IPR000719">
    <property type="entry name" value="Prot_kinase_dom"/>
</dbReference>
<accession>D0LSZ7</accession>
<keyword evidence="1" id="KW-0808">Transferase</keyword>
<dbReference type="STRING" id="502025.Hoch_6667"/>
<evidence type="ECO:0000256" key="4">
    <source>
        <dbReference type="ARBA" id="ARBA00022840"/>
    </source>
</evidence>
<proteinExistence type="predicted"/>
<dbReference type="KEGG" id="hoh:Hoch_6667"/>
<keyword evidence="6" id="KW-0472">Membrane</keyword>
<dbReference type="OrthoDB" id="279610at2"/>
<dbReference type="RefSeq" id="WP_012831725.1">
    <property type="nucleotide sequence ID" value="NC_013440.1"/>
</dbReference>
<dbReference type="GO" id="GO:0004674">
    <property type="term" value="F:protein serine/threonine kinase activity"/>
    <property type="evidence" value="ECO:0007669"/>
    <property type="project" value="UniProtKB-KW"/>
</dbReference>
<dbReference type="CDD" id="cd14014">
    <property type="entry name" value="STKc_PknB_like"/>
    <property type="match status" value="1"/>
</dbReference>
<dbReference type="HOGENOM" id="CLU_420795_0_0_7"/>
<dbReference type="PROSITE" id="PS00107">
    <property type="entry name" value="PROTEIN_KINASE_ATP"/>
    <property type="match status" value="1"/>
</dbReference>